<dbReference type="AlphaFoldDB" id="A0A0P1BCE0"/>
<evidence type="ECO:0000313" key="9">
    <source>
        <dbReference type="EMBL" id="CEH13440.1"/>
    </source>
</evidence>
<reference evidence="10" key="1">
    <citation type="submission" date="2014-09" db="EMBL/GenBank/DDBJ databases">
        <authorList>
            <person name="Sharma Rahul"/>
            <person name="Thines Marco"/>
        </authorList>
    </citation>
    <scope>NUCLEOTIDE SEQUENCE [LARGE SCALE GENOMIC DNA]</scope>
</reference>
<dbReference type="GO" id="GO:0000727">
    <property type="term" value="P:double-strand break repair via break-induced replication"/>
    <property type="evidence" value="ECO:0007669"/>
    <property type="project" value="TreeGrafter"/>
</dbReference>
<evidence type="ECO:0000256" key="8">
    <source>
        <dbReference type="SAM" id="MobiDB-lite"/>
    </source>
</evidence>
<accession>A0A0P1BCE0</accession>
<feature type="region of interest" description="Disordered" evidence="8">
    <location>
        <begin position="80"/>
        <end position="265"/>
    </location>
</feature>
<sequence>MEAILARDLKAWQRDFRQKNGRDPTKRDMAKHPEIAGTYETWAAIKSASKAGPSKPKKDGSASANDAVFKTPTKRVRYGATGGAGASASYTPKNLATPANPITPPQNPFATPTSQRIIGKEAVFSTPVRRTRTPSSASSARSVVLNDVLTTPSSGRGQYASNSPTALRTLLSSSRSPNTRAHLRQRQSTRIEEALRATFTPRTKARKRLRGEEVPVTPARSKRARGAGQLVQNEQVEDASASKSWARSLSSPVGPMDADDDGVFASSPKRAASFKALFDPSPIARRRGSSIDTLARQPSWSPRPSSATLLTSPAEADDADESGAEGDVAQMTMDDAELALIEREEAEALDAVAKRANSPAEMLVIDAEDEEAAVQIRLRQYQRRGAPSGNYEYNDYNDVDGDVCRLLARHEHSSGPSSYATDDASFACLTLASPQTRGARQAARARQARHFETLFATGHEALDLEAEKAEIAAAAAAASTKPGQKSTWGHAKGREALEAKKSWSAKGKGASIRAFPKAPLPEQVPKPVRKREFRRAGRSGMGDDEVYARRRNDAQEEADDAPYARRDEDDDWASEVSSVEYGLGDGEMDRMDVL</sequence>
<organism evidence="9 10">
    <name type="scientific">Ceraceosorus bombacis</name>
    <dbReference type="NCBI Taxonomy" id="401625"/>
    <lineage>
        <taxon>Eukaryota</taxon>
        <taxon>Fungi</taxon>
        <taxon>Dikarya</taxon>
        <taxon>Basidiomycota</taxon>
        <taxon>Ustilaginomycotina</taxon>
        <taxon>Exobasidiomycetes</taxon>
        <taxon>Ceraceosorales</taxon>
        <taxon>Ceraceosoraceae</taxon>
        <taxon>Ceraceosorus</taxon>
    </lineage>
</organism>
<evidence type="ECO:0000313" key="10">
    <source>
        <dbReference type="Proteomes" id="UP000054845"/>
    </source>
</evidence>
<dbReference type="InterPro" id="IPR021110">
    <property type="entry name" value="DNA_rep_checkpnt_protein"/>
</dbReference>
<feature type="compositionally biased region" description="Acidic residues" evidence="8">
    <location>
        <begin position="315"/>
        <end position="324"/>
    </location>
</feature>
<feature type="region of interest" description="Disordered" evidence="8">
    <location>
        <begin position="529"/>
        <end position="594"/>
    </location>
</feature>
<name>A0A0P1BCE0_9BASI</name>
<evidence type="ECO:0000256" key="6">
    <source>
        <dbReference type="ARBA" id="ARBA00023306"/>
    </source>
</evidence>
<evidence type="ECO:0000256" key="1">
    <source>
        <dbReference type="ARBA" id="ARBA00004123"/>
    </source>
</evidence>
<dbReference type="GO" id="GO:0031261">
    <property type="term" value="C:DNA replication preinitiation complex"/>
    <property type="evidence" value="ECO:0007669"/>
    <property type="project" value="TreeGrafter"/>
</dbReference>
<dbReference type="STRING" id="401625.A0A0P1BCE0"/>
<evidence type="ECO:0000256" key="4">
    <source>
        <dbReference type="ARBA" id="ARBA00022705"/>
    </source>
</evidence>
<dbReference type="OrthoDB" id="8775810at2759"/>
<keyword evidence="5 7" id="KW-0539">Nucleus</keyword>
<feature type="region of interest" description="Disordered" evidence="8">
    <location>
        <begin position="47"/>
        <end position="68"/>
    </location>
</feature>
<keyword evidence="4 7" id="KW-0235">DNA replication</keyword>
<dbReference type="GO" id="GO:0006270">
    <property type="term" value="P:DNA replication initiation"/>
    <property type="evidence" value="ECO:0007669"/>
    <property type="project" value="UniProtKB-UniRule"/>
</dbReference>
<feature type="compositionally biased region" description="Low complexity" evidence="8">
    <location>
        <begin position="125"/>
        <end position="144"/>
    </location>
</feature>
<comment type="subcellular location">
    <subcellularLocation>
        <location evidence="1 7">Nucleus</location>
    </subcellularLocation>
</comment>
<evidence type="ECO:0000256" key="7">
    <source>
        <dbReference type="RuleBase" id="RU367067"/>
    </source>
</evidence>
<dbReference type="GO" id="GO:1902977">
    <property type="term" value="P:mitotic DNA replication preinitiation complex assembly"/>
    <property type="evidence" value="ECO:0007669"/>
    <property type="project" value="TreeGrafter"/>
</dbReference>
<dbReference type="EMBL" id="CCYA01000217">
    <property type="protein sequence ID" value="CEH13440.1"/>
    <property type="molecule type" value="Genomic_DNA"/>
</dbReference>
<feature type="region of interest" description="Disordered" evidence="8">
    <location>
        <begin position="288"/>
        <end position="325"/>
    </location>
</feature>
<feature type="compositionally biased region" description="Polar residues" evidence="8">
    <location>
        <begin position="290"/>
        <end position="311"/>
    </location>
</feature>
<dbReference type="Gene3D" id="1.10.10.1460">
    <property type="match status" value="1"/>
</dbReference>
<keyword evidence="6 7" id="KW-0131">Cell cycle</keyword>
<dbReference type="PANTHER" id="PTHR28124">
    <property type="entry name" value="DNA REPLICATION REGULATOR SLD2"/>
    <property type="match status" value="1"/>
</dbReference>
<feature type="region of interest" description="Disordered" evidence="8">
    <location>
        <begin position="15"/>
        <end position="34"/>
    </location>
</feature>
<protein>
    <recommendedName>
        <fullName evidence="3 7">DNA replication regulator SLD2</fullName>
    </recommendedName>
</protein>
<dbReference type="Pfam" id="PF11719">
    <property type="entry name" value="Drc1-Sld2"/>
    <property type="match status" value="1"/>
</dbReference>
<proteinExistence type="inferred from homology"/>
<feature type="compositionally biased region" description="Low complexity" evidence="8">
    <location>
        <begin position="239"/>
        <end position="251"/>
    </location>
</feature>
<feature type="compositionally biased region" description="Polar residues" evidence="8">
    <location>
        <begin position="148"/>
        <end position="162"/>
    </location>
</feature>
<dbReference type="GO" id="GO:0003688">
    <property type="term" value="F:DNA replication origin binding"/>
    <property type="evidence" value="ECO:0007669"/>
    <property type="project" value="TreeGrafter"/>
</dbReference>
<dbReference type="PANTHER" id="PTHR28124:SF1">
    <property type="entry name" value="DNA REPLICATION REGULATOR SLD2"/>
    <property type="match status" value="1"/>
</dbReference>
<dbReference type="GO" id="GO:0003697">
    <property type="term" value="F:single-stranded DNA binding"/>
    <property type="evidence" value="ECO:0007669"/>
    <property type="project" value="TreeGrafter"/>
</dbReference>
<evidence type="ECO:0000256" key="3">
    <source>
        <dbReference type="ARBA" id="ARBA00018363"/>
    </source>
</evidence>
<dbReference type="InterPro" id="IPR040203">
    <property type="entry name" value="Sld2"/>
</dbReference>
<keyword evidence="10" id="KW-1185">Reference proteome</keyword>
<dbReference type="Proteomes" id="UP000054845">
    <property type="component" value="Unassembled WGS sequence"/>
</dbReference>
<evidence type="ECO:0000256" key="5">
    <source>
        <dbReference type="ARBA" id="ARBA00023242"/>
    </source>
</evidence>
<comment type="function">
    <text evidence="7">Has a role in the initiation of DNA replication. Required at S-phase checkpoint.</text>
</comment>
<feature type="compositionally biased region" description="Low complexity" evidence="8">
    <location>
        <begin position="163"/>
        <end position="180"/>
    </location>
</feature>
<evidence type="ECO:0000256" key="2">
    <source>
        <dbReference type="ARBA" id="ARBA00007276"/>
    </source>
</evidence>
<comment type="similarity">
    <text evidence="2 7">Belongs to the SLD2 family.</text>
</comment>